<keyword evidence="1" id="KW-0175">Coiled coil</keyword>
<dbReference type="RefSeq" id="WP_026004043.1">
    <property type="nucleotide sequence ID" value="NZ_CP044086.1"/>
</dbReference>
<sequence>MELSPMNTLTAKKSIQKACGLKFAALALGSALILTGCAGDPPSEQMAVTQSAVNEAVSGGGNQYAPLETKSAQDKWTQAQTALNEKNYEKAKQLAEQAEWDARLATRKTQAAKADAALQDAQKSIQQIREEGMINGELQQKQNQRQQ</sequence>
<dbReference type="Pfam" id="PF14346">
    <property type="entry name" value="DUF4398"/>
    <property type="match status" value="1"/>
</dbReference>
<dbReference type="Gene3D" id="1.20.1270.390">
    <property type="match status" value="1"/>
</dbReference>
<feature type="coiled-coil region" evidence="1">
    <location>
        <begin position="88"/>
        <end position="131"/>
    </location>
</feature>
<dbReference type="Proteomes" id="UP000638986">
    <property type="component" value="Unassembled WGS sequence"/>
</dbReference>
<organism evidence="4 5">
    <name type="scientific">Pseudomonas luteola</name>
    <dbReference type="NCBI Taxonomy" id="47886"/>
    <lineage>
        <taxon>Bacteria</taxon>
        <taxon>Pseudomonadati</taxon>
        <taxon>Pseudomonadota</taxon>
        <taxon>Gammaproteobacteria</taxon>
        <taxon>Pseudomonadales</taxon>
        <taxon>Pseudomonadaceae</taxon>
        <taxon>Pseudomonas</taxon>
    </lineage>
</organism>
<evidence type="ECO:0000313" key="5">
    <source>
        <dbReference type="Proteomes" id="UP000638986"/>
    </source>
</evidence>
<protein>
    <submittedName>
        <fullName evidence="4">DUF4398 domain-containing protein</fullName>
    </submittedName>
</protein>
<evidence type="ECO:0000256" key="2">
    <source>
        <dbReference type="SAM" id="MobiDB-lite"/>
    </source>
</evidence>
<accession>A0ABS0MTV0</accession>
<dbReference type="EMBL" id="JADTXM010000010">
    <property type="protein sequence ID" value="MBH3440138.1"/>
    <property type="molecule type" value="Genomic_DNA"/>
</dbReference>
<evidence type="ECO:0000259" key="3">
    <source>
        <dbReference type="Pfam" id="PF14346"/>
    </source>
</evidence>
<feature type="domain" description="DUF4398" evidence="3">
    <location>
        <begin position="44"/>
        <end position="121"/>
    </location>
</feature>
<name>A0ABS0MTV0_PSELU</name>
<evidence type="ECO:0000313" key="4">
    <source>
        <dbReference type="EMBL" id="MBH3440138.1"/>
    </source>
</evidence>
<evidence type="ECO:0000256" key="1">
    <source>
        <dbReference type="SAM" id="Coils"/>
    </source>
</evidence>
<proteinExistence type="predicted"/>
<reference evidence="4 5" key="1">
    <citation type="submission" date="2020-11" db="EMBL/GenBank/DDBJ databases">
        <title>Enhanced detection system for hospital associated transmission using whole genome sequencing surveillance.</title>
        <authorList>
            <person name="Harrison L.H."/>
            <person name="Van Tyne D."/>
            <person name="Marsh J.W."/>
            <person name="Griffith M.P."/>
            <person name="Snyder D.J."/>
            <person name="Cooper V.S."/>
            <person name="Mustapha M."/>
        </authorList>
    </citation>
    <scope>NUCLEOTIDE SEQUENCE [LARGE SCALE GENOMIC DNA]</scope>
    <source>
        <strain evidence="4 5">PSB00013</strain>
    </source>
</reference>
<comment type="caution">
    <text evidence="4">The sequence shown here is derived from an EMBL/GenBank/DDBJ whole genome shotgun (WGS) entry which is preliminary data.</text>
</comment>
<gene>
    <name evidence="4" type="ORF">I5Q09_15740</name>
</gene>
<dbReference type="InterPro" id="IPR025511">
    <property type="entry name" value="DUF4398"/>
</dbReference>
<feature type="region of interest" description="Disordered" evidence="2">
    <location>
        <begin position="58"/>
        <end position="78"/>
    </location>
</feature>